<feature type="transmembrane region" description="Helical" evidence="2">
    <location>
        <begin position="529"/>
        <end position="558"/>
    </location>
</feature>
<protein>
    <submittedName>
        <fullName evidence="3">Uncharacterized protein</fullName>
    </submittedName>
</protein>
<evidence type="ECO:0000256" key="2">
    <source>
        <dbReference type="SAM" id="Phobius"/>
    </source>
</evidence>
<feature type="region of interest" description="Disordered" evidence="1">
    <location>
        <begin position="216"/>
        <end position="244"/>
    </location>
</feature>
<keyword evidence="2" id="KW-0472">Membrane</keyword>
<proteinExistence type="predicted"/>
<keyword evidence="2" id="KW-1133">Transmembrane helix</keyword>
<feature type="compositionally biased region" description="Pro residues" evidence="1">
    <location>
        <begin position="44"/>
        <end position="61"/>
    </location>
</feature>
<comment type="caution">
    <text evidence="3">The sequence shown here is derived from an EMBL/GenBank/DDBJ whole genome shotgun (WGS) entry which is preliminary data.</text>
</comment>
<feature type="compositionally biased region" description="Polar residues" evidence="1">
    <location>
        <begin position="228"/>
        <end position="244"/>
    </location>
</feature>
<keyword evidence="2" id="KW-0812">Transmembrane</keyword>
<organism evidence="3 4">
    <name type="scientific">Hymenoscyphus fraxineus</name>
    <dbReference type="NCBI Taxonomy" id="746836"/>
    <lineage>
        <taxon>Eukaryota</taxon>
        <taxon>Fungi</taxon>
        <taxon>Dikarya</taxon>
        <taxon>Ascomycota</taxon>
        <taxon>Pezizomycotina</taxon>
        <taxon>Leotiomycetes</taxon>
        <taxon>Helotiales</taxon>
        <taxon>Helotiaceae</taxon>
        <taxon>Hymenoscyphus</taxon>
    </lineage>
</organism>
<feature type="compositionally biased region" description="Polar residues" evidence="1">
    <location>
        <begin position="10"/>
        <end position="23"/>
    </location>
</feature>
<feature type="region of interest" description="Disordered" evidence="1">
    <location>
        <begin position="79"/>
        <end position="129"/>
    </location>
</feature>
<feature type="compositionally biased region" description="Polar residues" evidence="1">
    <location>
        <begin position="31"/>
        <end position="42"/>
    </location>
</feature>
<evidence type="ECO:0000256" key="1">
    <source>
        <dbReference type="SAM" id="MobiDB-lite"/>
    </source>
</evidence>
<dbReference type="EMBL" id="CAJVRL010000092">
    <property type="protein sequence ID" value="CAG8959815.1"/>
    <property type="molecule type" value="Genomic_DNA"/>
</dbReference>
<evidence type="ECO:0000313" key="3">
    <source>
        <dbReference type="EMBL" id="CAG8959815.1"/>
    </source>
</evidence>
<dbReference type="AlphaFoldDB" id="A0A9N9L3W5"/>
<reference evidence="3" key="1">
    <citation type="submission" date="2021-07" db="EMBL/GenBank/DDBJ databases">
        <authorList>
            <person name="Durling M."/>
        </authorList>
    </citation>
    <scope>NUCLEOTIDE SEQUENCE</scope>
</reference>
<feature type="compositionally biased region" description="Basic and acidic residues" evidence="1">
    <location>
        <begin position="153"/>
        <end position="162"/>
    </location>
</feature>
<feature type="transmembrane region" description="Helical" evidence="2">
    <location>
        <begin position="578"/>
        <end position="598"/>
    </location>
</feature>
<feature type="compositionally biased region" description="Basic residues" evidence="1">
    <location>
        <begin position="163"/>
        <end position="174"/>
    </location>
</feature>
<sequence length="640" mass="70894">MDRPKLEFVQTGQGPYFPSSTIPGMQRANLRVQTSNNPTLQAPSPSPSDPPYPRYPIPIPPDKQEKALRLYVEFETAEQKEGLAQRQEAAPQPAHNYLTVPGSSAPHSTASRTSSGRQRAHSLSTTGDTATDISSIVSFEGDESPSFANARQGDPKAFDGKIVKQRKRKPFSPKSKAKTALVRYLGSCWVCRKRAVPCPLDHFDIDCLKRLRSANIQSRQRRPRSMHQQRSSNPIAPTQHARSISTEQMTALPQNNDLFLAIGQNPQLLQSSMPYGNQLEIQSPGGLDPLAGISSNPAPFYHTSSTDDPIGQTLYSQYQDGAMFAVGVFREASFQCQFLGLCSENFPNQEALQLHFEQAHFAYTRIDPACRIVCKSCQYIEPNMNELTCQSCQKPSQLEMWIYGRFIRVSEWSRHSSDGGDAFIYTPTSASYAASYDGLGFDGSRNGDVGGDGNAFQGSPHTQSFDFQNFGMGGSEYRENGPFFPGQSGHHANLPPSSRYQGHNFGYRIVTEHAHTDIRSPIYPKTKTLAILIFLLAFSSLSISLTLIFTLTPVYQWITSFFQRLVPSASEVLGKWQANIPAVAFMSLVGSFAMCSSVQRAGILRRTRFKHGYCTLRDLAPFEVCRPTVPESFLRGGGFS</sequence>
<feature type="region of interest" description="Disordered" evidence="1">
    <location>
        <begin position="142"/>
        <end position="174"/>
    </location>
</feature>
<gene>
    <name evidence="3" type="ORF">HYFRA_00001723</name>
</gene>
<feature type="compositionally biased region" description="Polar residues" evidence="1">
    <location>
        <begin position="101"/>
        <end position="129"/>
    </location>
</feature>
<dbReference type="Proteomes" id="UP000696280">
    <property type="component" value="Unassembled WGS sequence"/>
</dbReference>
<dbReference type="OrthoDB" id="3921198at2759"/>
<name>A0A9N9L3W5_9HELO</name>
<feature type="region of interest" description="Disordered" evidence="1">
    <location>
        <begin position="1"/>
        <end position="64"/>
    </location>
</feature>
<accession>A0A9N9L3W5</accession>
<keyword evidence="4" id="KW-1185">Reference proteome</keyword>
<evidence type="ECO:0000313" key="4">
    <source>
        <dbReference type="Proteomes" id="UP000696280"/>
    </source>
</evidence>